<feature type="domain" description="Guanylate cyclase" evidence="13">
    <location>
        <begin position="447"/>
        <end position="577"/>
    </location>
</feature>
<evidence type="ECO:0000256" key="7">
    <source>
        <dbReference type="ARBA" id="ARBA00023170"/>
    </source>
</evidence>
<feature type="region of interest" description="Disordered" evidence="11">
    <location>
        <begin position="1"/>
        <end position="38"/>
    </location>
</feature>
<comment type="catalytic activity">
    <reaction evidence="1">
        <text>GTP = 3',5'-cyclic GMP + diphosphate</text>
        <dbReference type="Rhea" id="RHEA:13665"/>
        <dbReference type="ChEBI" id="CHEBI:33019"/>
        <dbReference type="ChEBI" id="CHEBI:37565"/>
        <dbReference type="ChEBI" id="CHEBI:57746"/>
        <dbReference type="EC" id="4.6.1.2"/>
    </reaction>
</comment>
<dbReference type="GO" id="GO:0005886">
    <property type="term" value="C:plasma membrane"/>
    <property type="evidence" value="ECO:0007669"/>
    <property type="project" value="TreeGrafter"/>
</dbReference>
<evidence type="ECO:0000256" key="3">
    <source>
        <dbReference type="ARBA" id="ARBA00022692"/>
    </source>
</evidence>
<evidence type="ECO:0000256" key="1">
    <source>
        <dbReference type="ARBA" id="ARBA00001436"/>
    </source>
</evidence>
<dbReference type="Proteomes" id="UP000887566">
    <property type="component" value="Unplaced"/>
</dbReference>
<dbReference type="InterPro" id="IPR018297">
    <property type="entry name" value="A/G_cyclase_CS"/>
</dbReference>
<evidence type="ECO:0000313" key="15">
    <source>
        <dbReference type="WBParaSite" id="PSAMB.scaffold1298size33284.g12243.t1"/>
    </source>
</evidence>
<dbReference type="GO" id="GO:0009581">
    <property type="term" value="P:detection of external stimulus"/>
    <property type="evidence" value="ECO:0007669"/>
    <property type="project" value="UniProtKB-ARBA"/>
</dbReference>
<sequence length="659" mass="73710">MSGNAVANLASAASSGKASPAPSRKSRVSGVASVNNSSRPSAASLAKSWLGAEYSVTRDKLISAVRLVAISTPPILIVLILSAMIIIQVQSELSSSYTIRRSLAAGKEMNRLVGALQRERGMTCVFLEGRRTSSINGTDGVEETMKQFRTETDTILFSISSEIWEGIERFGTEFVTQRSFHISLTGHRRAVYESINDCFTSLEFYTERINAFIQQTEQLLYGSADGQFWGKVEAYRMLLHAGDLIGIKRATGGSFFAVGHFNWEMYRYYTEVAGAIDRYLIITGGASLDVSQYMAELATYQAREVIDNLKIMEKEIFANKTDPNAVDRKLQWFGNMTEYMTLMIVKMDNYITEKLQNVLDENIAAKNARFIMALLAVGVALIVCPTVTIFFGVESFRMNKKIRQKVSELGHEKQKTDLLLCQMLPRSIVRELKLGQPVVPRTYSSVTVFFSDIVGFTTLSSKSDPIQIVNLLNKLYSSMDTVLDRYSCYKVETIGDAYMVVSGAPKTNNADHSNEVCTMALDTLREIGDLRIPHCQTETLLMRIGIHTGPIAAGVVGLKMPRYCLFGDTVNTASRMESTSEAMCIQISQATAMHLEQFHRDQNFTMQLRGGHVVKGKGNMETFWLFGKKDFPYRTSLEHSKRLRDQSNYWREASPQRSP</sequence>
<dbReference type="GO" id="GO:0042330">
    <property type="term" value="P:taxis"/>
    <property type="evidence" value="ECO:0007669"/>
    <property type="project" value="UniProtKB-ARBA"/>
</dbReference>
<keyword evidence="5 12" id="KW-1133">Transmembrane helix</keyword>
<keyword evidence="4" id="KW-0547">Nucleotide-binding</keyword>
<proteinExistence type="inferred from homology"/>
<evidence type="ECO:0000256" key="12">
    <source>
        <dbReference type="SAM" id="Phobius"/>
    </source>
</evidence>
<dbReference type="GO" id="GO:0009266">
    <property type="term" value="P:response to temperature stimulus"/>
    <property type="evidence" value="ECO:0007669"/>
    <property type="project" value="UniProtKB-ARBA"/>
</dbReference>
<dbReference type="Pfam" id="PF08376">
    <property type="entry name" value="NIT"/>
    <property type="match status" value="1"/>
</dbReference>
<dbReference type="GO" id="GO:0035556">
    <property type="term" value="P:intracellular signal transduction"/>
    <property type="evidence" value="ECO:0007669"/>
    <property type="project" value="InterPro"/>
</dbReference>
<keyword evidence="3 12" id="KW-0812">Transmembrane</keyword>
<dbReference type="GO" id="GO:0043005">
    <property type="term" value="C:neuron projection"/>
    <property type="evidence" value="ECO:0007669"/>
    <property type="project" value="UniProtKB-ARBA"/>
</dbReference>
<evidence type="ECO:0000256" key="10">
    <source>
        <dbReference type="RuleBase" id="RU000405"/>
    </source>
</evidence>
<comment type="subcellular location">
    <subcellularLocation>
        <location evidence="2">Membrane</location>
    </subcellularLocation>
</comment>
<evidence type="ECO:0000256" key="8">
    <source>
        <dbReference type="ARBA" id="ARBA00023180"/>
    </source>
</evidence>
<dbReference type="PANTHER" id="PTHR11920:SF501">
    <property type="entry name" value="GUANYLATE CYCLASE 32E"/>
    <property type="match status" value="1"/>
</dbReference>
<dbReference type="WBParaSite" id="PSAMB.scaffold1298size33284.g12243.t1">
    <property type="protein sequence ID" value="PSAMB.scaffold1298size33284.g12243.t1"/>
    <property type="gene ID" value="PSAMB.scaffold1298size33284.g12243"/>
</dbReference>
<reference evidence="15" key="1">
    <citation type="submission" date="2022-11" db="UniProtKB">
        <authorList>
            <consortium name="WormBaseParasite"/>
        </authorList>
    </citation>
    <scope>IDENTIFICATION</scope>
</reference>
<dbReference type="CDD" id="cd07302">
    <property type="entry name" value="CHD"/>
    <property type="match status" value="1"/>
</dbReference>
<dbReference type="GO" id="GO:0009582">
    <property type="term" value="P:detection of abiotic stimulus"/>
    <property type="evidence" value="ECO:0007669"/>
    <property type="project" value="UniProtKB-ARBA"/>
</dbReference>
<comment type="similarity">
    <text evidence="10">Belongs to the adenylyl cyclase class-4/guanylyl cyclase family.</text>
</comment>
<evidence type="ECO:0000256" key="5">
    <source>
        <dbReference type="ARBA" id="ARBA00022989"/>
    </source>
</evidence>
<dbReference type="InterPro" id="IPR029787">
    <property type="entry name" value="Nucleotide_cyclase"/>
</dbReference>
<name>A0A914UVI9_9BILA</name>
<accession>A0A914UVI9</accession>
<keyword evidence="8" id="KW-0325">Glycoprotein</keyword>
<dbReference type="InterPro" id="IPR013587">
    <property type="entry name" value="Nitrate/nitrite_sensing"/>
</dbReference>
<evidence type="ECO:0000256" key="4">
    <source>
        <dbReference type="ARBA" id="ARBA00022741"/>
    </source>
</evidence>
<evidence type="ECO:0000256" key="11">
    <source>
        <dbReference type="SAM" id="MobiDB-lite"/>
    </source>
</evidence>
<keyword evidence="7" id="KW-0675">Receptor</keyword>
<dbReference type="Pfam" id="PF00211">
    <property type="entry name" value="Guanylate_cyc"/>
    <property type="match status" value="1"/>
</dbReference>
<dbReference type="FunFam" id="3.30.70.1230:FF:000035">
    <property type="entry name" value="Guanylate cyclase"/>
    <property type="match status" value="1"/>
</dbReference>
<dbReference type="SUPFAM" id="SSF55073">
    <property type="entry name" value="Nucleotide cyclase"/>
    <property type="match status" value="1"/>
</dbReference>
<dbReference type="SMART" id="SM00044">
    <property type="entry name" value="CYCc"/>
    <property type="match status" value="1"/>
</dbReference>
<dbReference type="PANTHER" id="PTHR11920">
    <property type="entry name" value="GUANYLYL CYCLASE"/>
    <property type="match status" value="1"/>
</dbReference>
<keyword evidence="9 10" id="KW-0456">Lyase</keyword>
<dbReference type="GO" id="GO:0007168">
    <property type="term" value="P:receptor guanylyl cyclase signaling pathway"/>
    <property type="evidence" value="ECO:0007669"/>
    <property type="project" value="TreeGrafter"/>
</dbReference>
<dbReference type="GO" id="GO:0004383">
    <property type="term" value="F:guanylate cyclase activity"/>
    <property type="evidence" value="ECO:0007669"/>
    <property type="project" value="UniProtKB-EC"/>
</dbReference>
<dbReference type="InterPro" id="IPR050401">
    <property type="entry name" value="Cyclic_nucleotide_synthase"/>
</dbReference>
<dbReference type="Gene3D" id="3.30.70.1230">
    <property type="entry name" value="Nucleotide cyclase"/>
    <property type="match status" value="1"/>
</dbReference>
<dbReference type="GO" id="GO:0000166">
    <property type="term" value="F:nucleotide binding"/>
    <property type="evidence" value="ECO:0007669"/>
    <property type="project" value="UniProtKB-KW"/>
</dbReference>
<keyword evidence="14" id="KW-1185">Reference proteome</keyword>
<organism evidence="14 15">
    <name type="scientific">Plectus sambesii</name>
    <dbReference type="NCBI Taxonomy" id="2011161"/>
    <lineage>
        <taxon>Eukaryota</taxon>
        <taxon>Metazoa</taxon>
        <taxon>Ecdysozoa</taxon>
        <taxon>Nematoda</taxon>
        <taxon>Chromadorea</taxon>
        <taxon>Plectida</taxon>
        <taxon>Plectina</taxon>
        <taxon>Plectoidea</taxon>
        <taxon>Plectidae</taxon>
        <taxon>Plectus</taxon>
    </lineage>
</organism>
<feature type="transmembrane region" description="Helical" evidence="12">
    <location>
        <begin position="370"/>
        <end position="393"/>
    </location>
</feature>
<dbReference type="PROSITE" id="PS00452">
    <property type="entry name" value="GUANYLATE_CYCLASE_1"/>
    <property type="match status" value="1"/>
</dbReference>
<feature type="compositionally biased region" description="Low complexity" evidence="11">
    <location>
        <begin position="1"/>
        <end position="23"/>
    </location>
</feature>
<feature type="transmembrane region" description="Helical" evidence="12">
    <location>
        <begin position="67"/>
        <end position="87"/>
    </location>
</feature>
<protein>
    <submittedName>
        <fullName evidence="15">Guanylate cyclase domain-containing protein</fullName>
    </submittedName>
</protein>
<dbReference type="GO" id="GO:0004016">
    <property type="term" value="F:adenylate cyclase activity"/>
    <property type="evidence" value="ECO:0007669"/>
    <property type="project" value="TreeGrafter"/>
</dbReference>
<dbReference type="AlphaFoldDB" id="A0A914UVI9"/>
<dbReference type="InterPro" id="IPR001054">
    <property type="entry name" value="A/G_cyclase"/>
</dbReference>
<evidence type="ECO:0000259" key="13">
    <source>
        <dbReference type="PROSITE" id="PS50125"/>
    </source>
</evidence>
<evidence type="ECO:0000256" key="2">
    <source>
        <dbReference type="ARBA" id="ARBA00004370"/>
    </source>
</evidence>
<evidence type="ECO:0000256" key="6">
    <source>
        <dbReference type="ARBA" id="ARBA00023136"/>
    </source>
</evidence>
<evidence type="ECO:0000313" key="14">
    <source>
        <dbReference type="Proteomes" id="UP000887566"/>
    </source>
</evidence>
<evidence type="ECO:0000256" key="9">
    <source>
        <dbReference type="ARBA" id="ARBA00023239"/>
    </source>
</evidence>
<dbReference type="PROSITE" id="PS50125">
    <property type="entry name" value="GUANYLATE_CYCLASE_2"/>
    <property type="match status" value="1"/>
</dbReference>
<keyword evidence="6 12" id="KW-0472">Membrane</keyword>
<dbReference type="GO" id="GO:0001653">
    <property type="term" value="F:peptide receptor activity"/>
    <property type="evidence" value="ECO:0007669"/>
    <property type="project" value="TreeGrafter"/>
</dbReference>